<organism evidence="2">
    <name type="scientific">hydrothermal vent metagenome</name>
    <dbReference type="NCBI Taxonomy" id="652676"/>
    <lineage>
        <taxon>unclassified sequences</taxon>
        <taxon>metagenomes</taxon>
        <taxon>ecological metagenomes</taxon>
    </lineage>
</organism>
<dbReference type="SUPFAM" id="SSF52833">
    <property type="entry name" value="Thioredoxin-like"/>
    <property type="match status" value="1"/>
</dbReference>
<dbReference type="Pfam" id="PF00462">
    <property type="entry name" value="Glutaredoxin"/>
    <property type="match status" value="1"/>
</dbReference>
<proteinExistence type="predicted"/>
<name>A0A160TAA5_9ZZZZ</name>
<protein>
    <submittedName>
        <fullName evidence="2">Glutaredoxin</fullName>
    </submittedName>
</protein>
<feature type="domain" description="Glutaredoxin" evidence="1">
    <location>
        <begin position="46"/>
        <end position="98"/>
    </location>
</feature>
<dbReference type="PROSITE" id="PS51354">
    <property type="entry name" value="GLUTAREDOXIN_2"/>
    <property type="match status" value="1"/>
</dbReference>
<dbReference type="InterPro" id="IPR036249">
    <property type="entry name" value="Thioredoxin-like_sf"/>
</dbReference>
<dbReference type="EMBL" id="CZQC01000036">
    <property type="protein sequence ID" value="CUS41200.1"/>
    <property type="molecule type" value="Genomic_DNA"/>
</dbReference>
<dbReference type="AlphaFoldDB" id="A0A160TAA5"/>
<sequence length="121" mass="14163">MNLTRQLKGKTLDLVDRFVPVKPIVRSADEQCVLDRESRRMHLYFCRSCPSSIAVKRYCERLGLRVVEKDVERVNAYRNELLNGGGEPRVPCLRIDGNECNDWLYNPDTILKYLQQRFSSQ</sequence>
<gene>
    <name evidence="2" type="ORF">MGWOODY_Tha759</name>
</gene>
<evidence type="ECO:0000259" key="1">
    <source>
        <dbReference type="Pfam" id="PF00462"/>
    </source>
</evidence>
<dbReference type="Gene3D" id="3.40.30.10">
    <property type="entry name" value="Glutaredoxin"/>
    <property type="match status" value="1"/>
</dbReference>
<dbReference type="InterPro" id="IPR002109">
    <property type="entry name" value="Glutaredoxin"/>
</dbReference>
<evidence type="ECO:0000313" key="2">
    <source>
        <dbReference type="EMBL" id="CUS41200.1"/>
    </source>
</evidence>
<accession>A0A160TAA5</accession>
<dbReference type="CDD" id="cd00570">
    <property type="entry name" value="GST_N_family"/>
    <property type="match status" value="1"/>
</dbReference>
<reference evidence="2" key="1">
    <citation type="submission" date="2015-10" db="EMBL/GenBank/DDBJ databases">
        <authorList>
            <person name="Gilbert D.G."/>
        </authorList>
    </citation>
    <scope>NUCLEOTIDE SEQUENCE</scope>
</reference>